<proteinExistence type="predicted"/>
<protein>
    <submittedName>
        <fullName evidence="1">Uncharacterized protein</fullName>
    </submittedName>
</protein>
<accession>A0A316D6N4</accession>
<dbReference type="RefSeq" id="WP_109690486.1">
    <property type="nucleotide sequence ID" value="NZ_QGGL01000016.1"/>
</dbReference>
<dbReference type="OrthoDB" id="2381512at2"/>
<evidence type="ECO:0000313" key="1">
    <source>
        <dbReference type="EMBL" id="PWK07880.1"/>
    </source>
</evidence>
<organism evidence="1 2">
    <name type="scientific">Tumebacillus permanentifrigoris</name>
    <dbReference type="NCBI Taxonomy" id="378543"/>
    <lineage>
        <taxon>Bacteria</taxon>
        <taxon>Bacillati</taxon>
        <taxon>Bacillota</taxon>
        <taxon>Bacilli</taxon>
        <taxon>Bacillales</taxon>
        <taxon>Alicyclobacillaceae</taxon>
        <taxon>Tumebacillus</taxon>
    </lineage>
</organism>
<gene>
    <name evidence="1" type="ORF">C7459_11639</name>
</gene>
<dbReference type="EMBL" id="QGGL01000016">
    <property type="protein sequence ID" value="PWK07880.1"/>
    <property type="molecule type" value="Genomic_DNA"/>
</dbReference>
<dbReference type="Proteomes" id="UP000245634">
    <property type="component" value="Unassembled WGS sequence"/>
</dbReference>
<dbReference type="AlphaFoldDB" id="A0A316D6N4"/>
<sequence length="225" mass="25296">MKKRIATILAVSTVAGALGYLAWFTPSHSEQVIAAVQPKPETQQDKPDKMVVHGIVPSKTKAELVGESDVIIRGKVKELLPSKWSNPNWERGQDVSNVIQTDILVHVNDIFKGKPYDKDIAVRIDKGKVDNMTWESDGYPDFLPEENVVLFLRQDNSDLAKPQENYYILTGMFQGKFSQDLKHPEDILLHNGKDVLDPATMSEEISKEGENYKKLLKPTEPKGNI</sequence>
<reference evidence="1 2" key="1">
    <citation type="submission" date="2018-05" db="EMBL/GenBank/DDBJ databases">
        <title>Genomic Encyclopedia of Type Strains, Phase IV (KMG-IV): sequencing the most valuable type-strain genomes for metagenomic binning, comparative biology and taxonomic classification.</title>
        <authorList>
            <person name="Goeker M."/>
        </authorList>
    </citation>
    <scope>NUCLEOTIDE SEQUENCE [LARGE SCALE GENOMIC DNA]</scope>
    <source>
        <strain evidence="1 2">DSM 18773</strain>
    </source>
</reference>
<name>A0A316D6N4_9BACL</name>
<comment type="caution">
    <text evidence="1">The sequence shown here is derived from an EMBL/GenBank/DDBJ whole genome shotgun (WGS) entry which is preliminary data.</text>
</comment>
<evidence type="ECO:0000313" key="2">
    <source>
        <dbReference type="Proteomes" id="UP000245634"/>
    </source>
</evidence>
<keyword evidence="2" id="KW-1185">Reference proteome</keyword>